<reference evidence="10" key="2">
    <citation type="submission" date="2021-04" db="EMBL/GenBank/DDBJ databases">
        <authorList>
            <person name="Gilroy R."/>
        </authorList>
    </citation>
    <scope>NUCLEOTIDE SEQUENCE</scope>
    <source>
        <strain evidence="10">378</strain>
    </source>
</reference>
<keyword evidence="2" id="KW-1003">Cell membrane</keyword>
<dbReference type="Gene3D" id="3.40.50.300">
    <property type="entry name" value="P-loop containing nucleotide triphosphate hydrolases"/>
    <property type="match status" value="2"/>
</dbReference>
<evidence type="ECO:0000259" key="9">
    <source>
        <dbReference type="PROSITE" id="PS50893"/>
    </source>
</evidence>
<dbReference type="GO" id="GO:0016887">
    <property type="term" value="F:ATP hydrolysis activity"/>
    <property type="evidence" value="ECO:0007669"/>
    <property type="project" value="InterPro"/>
</dbReference>
<evidence type="ECO:0000313" key="11">
    <source>
        <dbReference type="Proteomes" id="UP000733611"/>
    </source>
</evidence>
<dbReference type="InterPro" id="IPR017871">
    <property type="entry name" value="ABC_transporter-like_CS"/>
</dbReference>
<keyword evidence="6 10" id="KW-0067">ATP-binding</keyword>
<dbReference type="InterPro" id="IPR003439">
    <property type="entry name" value="ABC_transporter-like_ATP-bd"/>
</dbReference>
<keyword evidence="5" id="KW-0547">Nucleotide-binding</keyword>
<dbReference type="InterPro" id="IPR027417">
    <property type="entry name" value="P-loop_NTPase"/>
</dbReference>
<evidence type="ECO:0000256" key="1">
    <source>
        <dbReference type="ARBA" id="ARBA00022448"/>
    </source>
</evidence>
<evidence type="ECO:0000256" key="2">
    <source>
        <dbReference type="ARBA" id="ARBA00022475"/>
    </source>
</evidence>
<dbReference type="InterPro" id="IPR050107">
    <property type="entry name" value="ABC_carbohydrate_import_ATPase"/>
</dbReference>
<evidence type="ECO:0000313" key="10">
    <source>
        <dbReference type="EMBL" id="MBU3845070.1"/>
    </source>
</evidence>
<evidence type="ECO:0000256" key="5">
    <source>
        <dbReference type="ARBA" id="ARBA00022741"/>
    </source>
</evidence>
<keyword evidence="4" id="KW-0677">Repeat</keyword>
<evidence type="ECO:0000256" key="6">
    <source>
        <dbReference type="ARBA" id="ARBA00022840"/>
    </source>
</evidence>
<comment type="caution">
    <text evidence="10">The sequence shown here is derived from an EMBL/GenBank/DDBJ whole genome shotgun (WGS) entry which is preliminary data.</text>
</comment>
<feature type="domain" description="ABC transporter" evidence="9">
    <location>
        <begin position="8"/>
        <end position="244"/>
    </location>
</feature>
<feature type="domain" description="ABC transporter" evidence="9">
    <location>
        <begin position="255"/>
        <end position="498"/>
    </location>
</feature>
<dbReference type="CDD" id="cd03215">
    <property type="entry name" value="ABC_Carb_Monos_II"/>
    <property type="match status" value="1"/>
</dbReference>
<dbReference type="Proteomes" id="UP000733611">
    <property type="component" value="Unassembled WGS sequence"/>
</dbReference>
<sequence length="511" mass="56605">MADSNVVLSVAGLSKYYAKVKALEDITLDIRRGEVLALCGENGAGKSTFIKMLTGAEVPSKGTITFKGVTYHSLDPAKSMELGIAAVYQEFSLIPYLSIAENIFYGREIKFKSGILNLKEMYRRAQALFDDMGMQIDVRKRVCDIGVAYQQLVEILKAVSRNPEFIILDEPTAPLTVKETEIFYNIVRRLKERQTTILFISHRLEEVFALCDRVAVFMDGHFVTVKEIGELTMKSLISHMVGRDISGDYPAPTKTSSEVVLEVKHLTNEKVHDVNFVLHKGEILGFGGLVGAGRTETMRAIFGADPVHEGEILFHGQKYKPSTPRHALRVGIGLIPEDRKAQGVILGLVIRENVVFSSLPRYLRGGFIIDSRKEHNAVSAYIKELSIKTPSMEQLVKNLSGGNQQKVVLARILSTECDILIFDEPTRGIDVGAKQEIYNLMCKLADAGKSIIMISSEMAELIGMSQRLYVMSEGKITAELQKPEFSQELILEKASIGRAHNQPHVAVSASA</sequence>
<dbReference type="InterPro" id="IPR003593">
    <property type="entry name" value="AAA+_ATPase"/>
</dbReference>
<dbReference type="SUPFAM" id="SSF52540">
    <property type="entry name" value="P-loop containing nucleoside triphosphate hydrolases"/>
    <property type="match status" value="2"/>
</dbReference>
<accession>A0A948THD1</accession>
<dbReference type="PANTHER" id="PTHR43790">
    <property type="entry name" value="CARBOHYDRATE TRANSPORT ATP-BINDING PROTEIN MG119-RELATED"/>
    <property type="match status" value="1"/>
</dbReference>
<dbReference type="PROSITE" id="PS50893">
    <property type="entry name" value="ABC_TRANSPORTER_2"/>
    <property type="match status" value="2"/>
</dbReference>
<keyword evidence="1" id="KW-0813">Transport</keyword>
<evidence type="ECO:0000256" key="8">
    <source>
        <dbReference type="ARBA" id="ARBA00023136"/>
    </source>
</evidence>
<proteinExistence type="predicted"/>
<keyword evidence="8" id="KW-0472">Membrane</keyword>
<dbReference type="GO" id="GO:0005524">
    <property type="term" value="F:ATP binding"/>
    <property type="evidence" value="ECO:0007669"/>
    <property type="project" value="UniProtKB-KW"/>
</dbReference>
<dbReference type="EMBL" id="JAHLFE010000191">
    <property type="protein sequence ID" value="MBU3845070.1"/>
    <property type="molecule type" value="Genomic_DNA"/>
</dbReference>
<evidence type="ECO:0000256" key="4">
    <source>
        <dbReference type="ARBA" id="ARBA00022737"/>
    </source>
</evidence>
<organism evidence="10 11">
    <name type="scientific">Candidatus Anaerobiospirillum pullicola</name>
    <dbReference type="NCBI Taxonomy" id="2838451"/>
    <lineage>
        <taxon>Bacteria</taxon>
        <taxon>Pseudomonadati</taxon>
        <taxon>Pseudomonadota</taxon>
        <taxon>Gammaproteobacteria</taxon>
        <taxon>Aeromonadales</taxon>
        <taxon>Succinivibrionaceae</taxon>
        <taxon>Anaerobiospirillum</taxon>
    </lineage>
</organism>
<keyword evidence="3" id="KW-0762">Sugar transport</keyword>
<protein>
    <submittedName>
        <fullName evidence="10">Sugar ABC transporter ATP-binding protein</fullName>
    </submittedName>
</protein>
<evidence type="ECO:0000256" key="7">
    <source>
        <dbReference type="ARBA" id="ARBA00022967"/>
    </source>
</evidence>
<reference evidence="10" key="1">
    <citation type="journal article" date="2021" name="PeerJ">
        <title>Extensive microbial diversity within the chicken gut microbiome revealed by metagenomics and culture.</title>
        <authorList>
            <person name="Gilroy R."/>
            <person name="Ravi A."/>
            <person name="Getino M."/>
            <person name="Pursley I."/>
            <person name="Horton D.L."/>
            <person name="Alikhan N.F."/>
            <person name="Baker D."/>
            <person name="Gharbi K."/>
            <person name="Hall N."/>
            <person name="Watson M."/>
            <person name="Adriaenssens E.M."/>
            <person name="Foster-Nyarko E."/>
            <person name="Jarju S."/>
            <person name="Secka A."/>
            <person name="Antonio M."/>
            <person name="Oren A."/>
            <person name="Chaudhuri R.R."/>
            <person name="La Ragione R."/>
            <person name="Hildebrand F."/>
            <person name="Pallen M.J."/>
        </authorList>
    </citation>
    <scope>NUCLEOTIDE SEQUENCE</scope>
    <source>
        <strain evidence="10">378</strain>
    </source>
</reference>
<dbReference type="CDD" id="cd03216">
    <property type="entry name" value="ABC_Carb_Monos_I"/>
    <property type="match status" value="1"/>
</dbReference>
<gene>
    <name evidence="10" type="ORF">H9847_09465</name>
</gene>
<name>A0A948THD1_9GAMM</name>
<dbReference type="PANTHER" id="PTHR43790:SF3">
    <property type="entry name" value="D-ALLOSE IMPORT ATP-BINDING PROTEIN ALSA-RELATED"/>
    <property type="match status" value="1"/>
</dbReference>
<evidence type="ECO:0000256" key="3">
    <source>
        <dbReference type="ARBA" id="ARBA00022597"/>
    </source>
</evidence>
<dbReference type="SMART" id="SM00382">
    <property type="entry name" value="AAA"/>
    <property type="match status" value="2"/>
</dbReference>
<dbReference type="Pfam" id="PF00005">
    <property type="entry name" value="ABC_tran"/>
    <property type="match status" value="2"/>
</dbReference>
<keyword evidence="7" id="KW-1278">Translocase</keyword>
<dbReference type="PROSITE" id="PS00211">
    <property type="entry name" value="ABC_TRANSPORTER_1"/>
    <property type="match status" value="1"/>
</dbReference>
<dbReference type="AlphaFoldDB" id="A0A948THD1"/>